<dbReference type="PANTHER" id="PTHR45718:SF2">
    <property type="entry name" value="ZINC FINGER PROTEIN GLI1"/>
    <property type="match status" value="1"/>
</dbReference>
<dbReference type="FunFam" id="3.30.160.60:FF:000036">
    <property type="entry name" value="GLI family zinc finger 3"/>
    <property type="match status" value="1"/>
</dbReference>
<dbReference type="GO" id="GO:0009653">
    <property type="term" value="P:anatomical structure morphogenesis"/>
    <property type="evidence" value="ECO:0007669"/>
    <property type="project" value="UniProtKB-ARBA"/>
</dbReference>
<comment type="similarity">
    <text evidence="2">Belongs to the GLI C2H2-type zinc-finger protein family.</text>
</comment>
<accession>B4DNF7</accession>
<dbReference type="GO" id="GO:0007224">
    <property type="term" value="P:smoothened signaling pathway"/>
    <property type="evidence" value="ECO:0007669"/>
    <property type="project" value="UniProtKB-ARBA"/>
</dbReference>
<dbReference type="PeptideAtlas" id="B4DNF7"/>
<keyword evidence="8" id="KW-0238">DNA-binding</keyword>
<feature type="compositionally biased region" description="Basic and acidic residues" evidence="13">
    <location>
        <begin position="285"/>
        <end position="300"/>
    </location>
</feature>
<keyword evidence="3" id="KW-0479">Metal-binding</keyword>
<dbReference type="InterPro" id="IPR036236">
    <property type="entry name" value="Znf_C2H2_sf"/>
</dbReference>
<evidence type="ECO:0000256" key="13">
    <source>
        <dbReference type="SAM" id="MobiDB-lite"/>
    </source>
</evidence>
<evidence type="ECO:0000256" key="7">
    <source>
        <dbReference type="ARBA" id="ARBA00023015"/>
    </source>
</evidence>
<protein>
    <submittedName>
        <fullName evidence="15">cDNA FLJ57539, highly similar to Zinc finger protein GLI1</fullName>
    </submittedName>
</protein>
<dbReference type="GO" id="GO:0008270">
    <property type="term" value="F:zinc ion binding"/>
    <property type="evidence" value="ECO:0007669"/>
    <property type="project" value="UniProtKB-KW"/>
</dbReference>
<dbReference type="FunFam" id="3.30.160.60:FF:000048">
    <property type="entry name" value="GLI family zinc finger 3"/>
    <property type="match status" value="1"/>
</dbReference>
<keyword evidence="7" id="KW-0805">Transcription regulation</keyword>
<keyword evidence="10" id="KW-0804">Transcription</keyword>
<dbReference type="GO" id="GO:0000977">
    <property type="term" value="F:RNA polymerase II transcription regulatory region sequence-specific DNA binding"/>
    <property type="evidence" value="ECO:0007669"/>
    <property type="project" value="InterPro"/>
</dbReference>
<keyword evidence="5 12" id="KW-0863">Zinc-finger</keyword>
<dbReference type="DisGeNET" id="2735"/>
<dbReference type="GeneID" id="2735"/>
<feature type="domain" description="C2H2-type" evidence="14">
    <location>
        <begin position="140"/>
        <end position="172"/>
    </location>
</feature>
<reference evidence="15" key="1">
    <citation type="submission" date="2007-10" db="EMBL/GenBank/DDBJ databases">
        <title>NEDO human cDNA sequencing project focused on splicing variants.</title>
        <authorList>
            <person name="Wakamatsu A."/>
            <person name="Yamamoto J."/>
            <person name="Kimura K."/>
            <person name="Ishii S."/>
            <person name="Watanabe K."/>
            <person name="Sugiyama A."/>
            <person name="Murakawa K."/>
            <person name="Kaida T."/>
            <person name="Tsuchiya K."/>
            <person name="Fukuzumi Y."/>
            <person name="Kumagai A."/>
            <person name="Oishi Y."/>
            <person name="Yamamoto S."/>
            <person name="Ono Y."/>
            <person name="Komori Y."/>
            <person name="Yamazaki M."/>
            <person name="Kisu Y."/>
            <person name="Nishikawa T."/>
            <person name="Sugano S."/>
            <person name="Nomura N."/>
            <person name="Isogai T."/>
        </authorList>
    </citation>
    <scope>NUCLEOTIDE SEQUENCE</scope>
    <source>
        <tissue evidence="15">Whole embryo</tissue>
    </source>
</reference>
<dbReference type="RefSeq" id="NP_001153517.1">
    <property type="nucleotide sequence ID" value="NM_001160045.1"/>
</dbReference>
<dbReference type="CTD" id="2735"/>
<dbReference type="PANTHER" id="PTHR45718">
    <property type="entry name" value="TRANSCRIPTIONAL ACTIVATOR CUBITUS INTERRUPTUS"/>
    <property type="match status" value="1"/>
</dbReference>
<evidence type="ECO:0000256" key="9">
    <source>
        <dbReference type="ARBA" id="ARBA00023159"/>
    </source>
</evidence>
<organism evidence="15">
    <name type="scientific">Homo sapiens</name>
    <name type="common">Human</name>
    <dbReference type="NCBI Taxonomy" id="9606"/>
    <lineage>
        <taxon>Eukaryota</taxon>
        <taxon>Metazoa</taxon>
        <taxon>Chordata</taxon>
        <taxon>Craniata</taxon>
        <taxon>Vertebrata</taxon>
        <taxon>Euteleostomi</taxon>
        <taxon>Mammalia</taxon>
        <taxon>Eutheria</taxon>
        <taxon>Euarchontoglires</taxon>
        <taxon>Primates</taxon>
        <taxon>Haplorrhini</taxon>
        <taxon>Catarrhini</taxon>
        <taxon>Hominidae</taxon>
        <taxon>Homo</taxon>
    </lineage>
</organism>
<feature type="region of interest" description="Disordered" evidence="13">
    <location>
        <begin position="247"/>
        <end position="346"/>
    </location>
</feature>
<evidence type="ECO:0000256" key="12">
    <source>
        <dbReference type="PROSITE-ProRule" id="PRU00042"/>
    </source>
</evidence>
<feature type="region of interest" description="Disordered" evidence="13">
    <location>
        <begin position="523"/>
        <end position="555"/>
    </location>
</feature>
<dbReference type="Pfam" id="PF23561">
    <property type="entry name" value="zf-C2H2_15"/>
    <property type="match status" value="1"/>
</dbReference>
<dbReference type="InterPro" id="IPR056436">
    <property type="entry name" value="Znf-C2H2_ZIC1-5/GLI1-3-like"/>
</dbReference>
<feature type="domain" description="C2H2-type" evidence="14">
    <location>
        <begin position="107"/>
        <end position="139"/>
    </location>
</feature>
<feature type="domain" description="C2H2-type" evidence="14">
    <location>
        <begin position="234"/>
        <end position="264"/>
    </location>
</feature>
<proteinExistence type="evidence at transcript level"/>
<dbReference type="FunFam" id="3.30.160.60:FF:000068">
    <property type="entry name" value="GLI family zinc finger 3"/>
    <property type="match status" value="1"/>
</dbReference>
<keyword evidence="9" id="KW-0010">Activator</keyword>
<feature type="region of interest" description="Disordered" evidence="13">
    <location>
        <begin position="1"/>
        <end position="49"/>
    </location>
</feature>
<dbReference type="InterPro" id="IPR043359">
    <property type="entry name" value="GLI-like"/>
</dbReference>
<dbReference type="InterPro" id="IPR013087">
    <property type="entry name" value="Znf_C2H2_type"/>
</dbReference>
<dbReference type="OrthoDB" id="3214149at2759"/>
<sequence length="574" mass="62989">MSPSLGFPAQMNHQKGPSPSFGVQPCGPHDSARGGMIPHPQSRGPFPTCQLKSELDMLVGKCREEPLEGDMSSPNSTGIQDPLLGMLDGREDLEREEKREPESVYETDCRWDGCSQEFDSQEQLVHHINSEHIHGERKEFVCHWGGCSRELRPFKAQYMLVVHMRRHTGEKPHKCTFEGCRKSYSRLENLKTHLRSHTGEKPYMCEHEGCSKAFSNASDRAKHQNRTHSNEKPYVCKLPGCTKRYTDPSSLRKHVKTVHGPDAHVTKRHRGDGPLPRAPSISTVEPKREREGGPIREESRLTVPEGAMKPHPQPLFSHYPQPSPPQYLQSGPYTQPPPDYLPSEPRPCLDFDSPTHSTGQLKAQLVCNYVQSQQELLWEGGGREDAPAQEPSYQSPKFLGGSQVSPSRAKAPVNTYGPGFGPNLPNHKSGSYPTPSPCHENFVVGANRASHRAAAPPRLLPPLPTCYGPLKVGGTNPSCGHPEVGRLGGGPALYPPPEGQVCNPLDSLDLDNTQLDFVAILDEPQGLSPPPSHDQRGSSGHTPPPSGPPNMAVGNMSVLLRSLPGETEFLNSSA</sequence>
<dbReference type="FunFam" id="3.30.160.60:FF:000019">
    <property type="entry name" value="GLI family zinc finger 3"/>
    <property type="match status" value="1"/>
</dbReference>
<dbReference type="ClinPGx" id="PA28720"/>
<evidence type="ECO:0000256" key="5">
    <source>
        <dbReference type="ARBA" id="ARBA00022771"/>
    </source>
</evidence>
<evidence type="ECO:0000256" key="8">
    <source>
        <dbReference type="ARBA" id="ARBA00023125"/>
    </source>
</evidence>
<dbReference type="AlphaFoldDB" id="B4DNF7"/>
<evidence type="ECO:0000256" key="2">
    <source>
        <dbReference type="ARBA" id="ARBA00010831"/>
    </source>
</evidence>
<evidence type="ECO:0000256" key="6">
    <source>
        <dbReference type="ARBA" id="ARBA00022833"/>
    </source>
</evidence>
<keyword evidence="6" id="KW-0862">Zinc</keyword>
<comment type="subcellular location">
    <subcellularLocation>
        <location evidence="1">Nucleus</location>
    </subcellularLocation>
</comment>
<keyword evidence="11" id="KW-0539">Nucleus</keyword>
<evidence type="ECO:0000256" key="10">
    <source>
        <dbReference type="ARBA" id="ARBA00023163"/>
    </source>
</evidence>
<dbReference type="EMBL" id="AK297899">
    <property type="protein sequence ID" value="BAG60219.1"/>
    <property type="molecule type" value="mRNA"/>
</dbReference>
<evidence type="ECO:0000256" key="4">
    <source>
        <dbReference type="ARBA" id="ARBA00022737"/>
    </source>
</evidence>
<dbReference type="GO" id="GO:0097542">
    <property type="term" value="C:ciliary tip"/>
    <property type="evidence" value="ECO:0007669"/>
    <property type="project" value="UniProtKB-ARBA"/>
</dbReference>
<dbReference type="GO" id="GO:0005634">
    <property type="term" value="C:nucleus"/>
    <property type="evidence" value="ECO:0007669"/>
    <property type="project" value="UniProtKB-SubCell"/>
</dbReference>
<dbReference type="GO" id="GO:0006357">
    <property type="term" value="P:regulation of transcription by RNA polymerase II"/>
    <property type="evidence" value="ECO:0007669"/>
    <property type="project" value="InterPro"/>
</dbReference>
<dbReference type="GO" id="GO:0097546">
    <property type="term" value="C:ciliary base"/>
    <property type="evidence" value="ECO:0007669"/>
    <property type="project" value="UniProtKB-ARBA"/>
</dbReference>
<name>B4DNF7_HUMAN</name>
<dbReference type="DNASU" id="2735"/>
<feature type="domain" description="C2H2-type" evidence="14">
    <location>
        <begin position="173"/>
        <end position="202"/>
    </location>
</feature>
<dbReference type="PROSITE" id="PS50157">
    <property type="entry name" value="ZINC_FINGER_C2H2_2"/>
    <property type="match status" value="5"/>
</dbReference>
<evidence type="ECO:0000259" key="14">
    <source>
        <dbReference type="PROSITE" id="PS50157"/>
    </source>
</evidence>
<dbReference type="SUPFAM" id="SSF57667">
    <property type="entry name" value="beta-beta-alpha zinc fingers"/>
    <property type="match status" value="3"/>
</dbReference>
<keyword evidence="4" id="KW-0677">Repeat</keyword>
<dbReference type="PROSITE" id="PS00028">
    <property type="entry name" value="ZINC_FINGER_C2H2_1"/>
    <property type="match status" value="4"/>
</dbReference>
<feature type="region of interest" description="Disordered" evidence="13">
    <location>
        <begin position="382"/>
        <end position="410"/>
    </location>
</feature>
<feature type="domain" description="C2H2-type" evidence="14">
    <location>
        <begin position="203"/>
        <end position="233"/>
    </location>
</feature>
<evidence type="ECO:0000256" key="1">
    <source>
        <dbReference type="ARBA" id="ARBA00004123"/>
    </source>
</evidence>
<dbReference type="Pfam" id="PF00096">
    <property type="entry name" value="zf-C2H2"/>
    <property type="match status" value="2"/>
</dbReference>
<dbReference type="BioGRID-ORCS" id="2735">
    <property type="hits" value="32 hits in 1174 CRISPR screens"/>
</dbReference>
<dbReference type="SMART" id="SM00355">
    <property type="entry name" value="ZnF_C2H2"/>
    <property type="match status" value="5"/>
</dbReference>
<evidence type="ECO:0000313" key="15">
    <source>
        <dbReference type="EMBL" id="BAG60219.1"/>
    </source>
</evidence>
<dbReference type="Gene3D" id="3.30.160.60">
    <property type="entry name" value="Classic Zinc Finger"/>
    <property type="match status" value="5"/>
</dbReference>
<dbReference type="FunFam" id="3.30.160.60:FF:000031">
    <property type="entry name" value="GLI family zinc finger 3"/>
    <property type="match status" value="1"/>
</dbReference>
<evidence type="ECO:0000256" key="11">
    <source>
        <dbReference type="ARBA" id="ARBA00023242"/>
    </source>
</evidence>
<evidence type="ECO:0000256" key="3">
    <source>
        <dbReference type="ARBA" id="ARBA00022723"/>
    </source>
</evidence>